<evidence type="ECO:0000256" key="4">
    <source>
        <dbReference type="SAM" id="SignalP"/>
    </source>
</evidence>
<keyword evidence="7" id="KW-1185">Reference proteome</keyword>
<dbReference type="GO" id="GO:0030246">
    <property type="term" value="F:carbohydrate binding"/>
    <property type="evidence" value="ECO:0007669"/>
    <property type="project" value="UniProtKB-ARBA"/>
</dbReference>
<comment type="caution">
    <text evidence="6">The sequence shown here is derived from an EMBL/GenBank/DDBJ whole genome shotgun (WGS) entry which is preliminary data.</text>
</comment>
<dbReference type="InterPro" id="IPR025997">
    <property type="entry name" value="SBP_2_dom"/>
</dbReference>
<protein>
    <submittedName>
        <fullName evidence="6">Sugar ABC transporter substrate-binding protein</fullName>
    </submittedName>
</protein>
<comment type="subcellular location">
    <subcellularLocation>
        <location evidence="1">Cell envelope</location>
    </subcellularLocation>
</comment>
<dbReference type="RefSeq" id="WP_189046912.1">
    <property type="nucleotide sequence ID" value="NZ_BMJQ01000007.1"/>
</dbReference>
<dbReference type="PROSITE" id="PS51257">
    <property type="entry name" value="PROKAR_LIPOPROTEIN"/>
    <property type="match status" value="1"/>
</dbReference>
<name>A0A8J3E3S0_9PROT</name>
<evidence type="ECO:0000256" key="3">
    <source>
        <dbReference type="ARBA" id="ARBA00022729"/>
    </source>
</evidence>
<dbReference type="PANTHER" id="PTHR46847">
    <property type="entry name" value="D-ALLOSE-BINDING PERIPLASMIC PROTEIN-RELATED"/>
    <property type="match status" value="1"/>
</dbReference>
<sequence>MNGTRSGGLIAWLGAAACLTVLVTASAARADDLPKLAEKPTYKVGFAQTESNNPWRLAQTQSMKDEAAKRGWQLVYTDANSSAAKQVADVDSMIAQHVDVIFLSPREEKPLIPAVMKAKKAGIPLFLIDRSVDANLAKPGRDYVSFIGSDFVEEGRRAGEWLIKATNGNAKIIELQGTSGSSPANDRKKGFMEAIAKTPGMQIVASQDGDFTRDKGRQVMETLLQAHPEATAVFAHNDEMVLGAITALEAAGRHPGKDITLVSIDGEKDGLQAIVDGKLGATVECNPRFGPGAFQAAADYAGGKKIPPIVVNKDHFYDKSNASESLAGSY</sequence>
<comment type="similarity">
    <text evidence="2">Belongs to the bacterial solute-binding protein 2 family.</text>
</comment>
<dbReference type="Gene3D" id="3.40.50.2300">
    <property type="match status" value="2"/>
</dbReference>
<dbReference type="InterPro" id="IPR028082">
    <property type="entry name" value="Peripla_BP_I"/>
</dbReference>
<dbReference type="SUPFAM" id="SSF53822">
    <property type="entry name" value="Periplasmic binding protein-like I"/>
    <property type="match status" value="1"/>
</dbReference>
<dbReference type="Proteomes" id="UP000646365">
    <property type="component" value="Unassembled WGS sequence"/>
</dbReference>
<evidence type="ECO:0000259" key="5">
    <source>
        <dbReference type="Pfam" id="PF13407"/>
    </source>
</evidence>
<accession>A0A8J3E3S0</accession>
<evidence type="ECO:0000313" key="6">
    <source>
        <dbReference type="EMBL" id="GGF21030.1"/>
    </source>
</evidence>
<feature type="chain" id="PRO_5035185539" evidence="4">
    <location>
        <begin position="31"/>
        <end position="330"/>
    </location>
</feature>
<dbReference type="CDD" id="cd06309">
    <property type="entry name" value="PBP1_galactofuranose_YtfQ-like"/>
    <property type="match status" value="1"/>
</dbReference>
<dbReference type="Pfam" id="PF13407">
    <property type="entry name" value="Peripla_BP_4"/>
    <property type="match status" value="1"/>
</dbReference>
<reference evidence="6" key="2">
    <citation type="submission" date="2020-09" db="EMBL/GenBank/DDBJ databases">
        <authorList>
            <person name="Sun Q."/>
            <person name="Zhou Y."/>
        </authorList>
    </citation>
    <scope>NUCLEOTIDE SEQUENCE</scope>
    <source>
        <strain evidence="6">CGMCC 1.15725</strain>
    </source>
</reference>
<dbReference type="AlphaFoldDB" id="A0A8J3E3S0"/>
<organism evidence="6 7">
    <name type="scientific">Aliidongia dinghuensis</name>
    <dbReference type="NCBI Taxonomy" id="1867774"/>
    <lineage>
        <taxon>Bacteria</taxon>
        <taxon>Pseudomonadati</taxon>
        <taxon>Pseudomonadota</taxon>
        <taxon>Alphaproteobacteria</taxon>
        <taxon>Rhodospirillales</taxon>
        <taxon>Dongiaceae</taxon>
        <taxon>Aliidongia</taxon>
    </lineage>
</organism>
<gene>
    <name evidence="6" type="ORF">GCM10011611_28910</name>
</gene>
<dbReference type="EMBL" id="BMJQ01000007">
    <property type="protein sequence ID" value="GGF21030.1"/>
    <property type="molecule type" value="Genomic_DNA"/>
</dbReference>
<proteinExistence type="inferred from homology"/>
<dbReference type="GO" id="GO:0030313">
    <property type="term" value="C:cell envelope"/>
    <property type="evidence" value="ECO:0007669"/>
    <property type="project" value="UniProtKB-SubCell"/>
</dbReference>
<evidence type="ECO:0000256" key="1">
    <source>
        <dbReference type="ARBA" id="ARBA00004196"/>
    </source>
</evidence>
<feature type="domain" description="Periplasmic binding protein" evidence="5">
    <location>
        <begin position="44"/>
        <end position="305"/>
    </location>
</feature>
<feature type="signal peptide" evidence="4">
    <location>
        <begin position="1"/>
        <end position="30"/>
    </location>
</feature>
<dbReference type="PANTHER" id="PTHR46847:SF3">
    <property type="entry name" value="GALACTOFURANOSE-BINDING PROTEIN YTFQ"/>
    <property type="match status" value="1"/>
</dbReference>
<evidence type="ECO:0000313" key="7">
    <source>
        <dbReference type="Proteomes" id="UP000646365"/>
    </source>
</evidence>
<keyword evidence="3 4" id="KW-0732">Signal</keyword>
<evidence type="ECO:0000256" key="2">
    <source>
        <dbReference type="ARBA" id="ARBA00007639"/>
    </source>
</evidence>
<reference evidence="6" key="1">
    <citation type="journal article" date="2014" name="Int. J. Syst. Evol. Microbiol.">
        <title>Complete genome sequence of Corynebacterium casei LMG S-19264T (=DSM 44701T), isolated from a smear-ripened cheese.</title>
        <authorList>
            <consortium name="US DOE Joint Genome Institute (JGI-PGF)"/>
            <person name="Walter F."/>
            <person name="Albersmeier A."/>
            <person name="Kalinowski J."/>
            <person name="Ruckert C."/>
        </authorList>
    </citation>
    <scope>NUCLEOTIDE SEQUENCE</scope>
    <source>
        <strain evidence="6">CGMCC 1.15725</strain>
    </source>
</reference>